<name>A0AAV0TAJ9_9STRA</name>
<sequence>MPINLTKTPLAKTLFVILLASDAFYLDLTIPASKQHGYLRMASDVTPREARRLGPLKIKDLESLVRKDELPLPTTLSQSVSTMLSESGRKVRKRWWLQSNKQKSAGDIFISLKLHEDGNPFENRLFPLWKYFVEKTTRKQDVSKVMFEAMAANLKGENNVIKVILEAKTSNIYKDTVDSLYDYQIAQWVSTGENPETVYKYLNLDKEENLKDALTHPEFNMWAEYNTKKKSIDQAFEYLKGPESKMIDLDLLEGLAEIGEADGSFKFAQDLLLSQLHFFEKESIDLKTSFDLLKLQRKDTANSIDLTTNPLGRLWSDFVYMKAQDESGLIHFDVVFDELYERVGFNGALAVIEKVDRDGHFLISLKEKPMERNEDLIEELYNSMAKTLGGEGNVAKNIAQAKDSTKFGYLGESVYIYQIEQWVLQKATSEHVFDVLDLNEKKNLENFPYLPEFSMWGAFNTKMFWETKAFEVLKGPDSLIMDLDLMRNLYEVHAVNRRSSFLKGLVQSQLEFLDTKNIKPKEVFKLFKLQGKGTPKPTDLITDPLGNFWVDYVYKMARGNDPSTYLGNVREFLTDSVDPAMAAHAMNEAKQDVYFLKALNVRDYLRMHDSLHPKQSTKH</sequence>
<gene>
    <name evidence="1" type="ORF">PFR002_LOCUS3438</name>
</gene>
<comment type="caution">
    <text evidence="1">The sequence shown here is derived from an EMBL/GenBank/DDBJ whole genome shotgun (WGS) entry which is preliminary data.</text>
</comment>
<proteinExistence type="predicted"/>
<evidence type="ECO:0000313" key="1">
    <source>
        <dbReference type="EMBL" id="CAI5717360.1"/>
    </source>
</evidence>
<organism evidence="1 2">
    <name type="scientific">Peronospora farinosa</name>
    <dbReference type="NCBI Taxonomy" id="134698"/>
    <lineage>
        <taxon>Eukaryota</taxon>
        <taxon>Sar</taxon>
        <taxon>Stramenopiles</taxon>
        <taxon>Oomycota</taxon>
        <taxon>Peronosporomycetes</taxon>
        <taxon>Peronosporales</taxon>
        <taxon>Peronosporaceae</taxon>
        <taxon>Peronospora</taxon>
    </lineage>
</organism>
<reference evidence="1" key="1">
    <citation type="submission" date="2022-12" db="EMBL/GenBank/DDBJ databases">
        <authorList>
            <person name="Webb A."/>
        </authorList>
    </citation>
    <scope>NUCLEOTIDE SEQUENCE</scope>
    <source>
        <strain evidence="1">Pf2</strain>
    </source>
</reference>
<dbReference type="Proteomes" id="UP001159659">
    <property type="component" value="Unassembled WGS sequence"/>
</dbReference>
<evidence type="ECO:0000313" key="2">
    <source>
        <dbReference type="Proteomes" id="UP001159659"/>
    </source>
</evidence>
<dbReference type="EMBL" id="CANTFK010000528">
    <property type="protein sequence ID" value="CAI5717360.1"/>
    <property type="molecule type" value="Genomic_DNA"/>
</dbReference>
<accession>A0AAV0TAJ9</accession>
<dbReference type="AlphaFoldDB" id="A0AAV0TAJ9"/>
<evidence type="ECO:0008006" key="3">
    <source>
        <dbReference type="Google" id="ProtNLM"/>
    </source>
</evidence>
<protein>
    <recommendedName>
        <fullName evidence="3">RxLR effector protein</fullName>
    </recommendedName>
</protein>